<protein>
    <submittedName>
        <fullName evidence="1">Uncharacterized protein</fullName>
    </submittedName>
</protein>
<gene>
    <name evidence="1" type="ORF">AVEN_102658_1</name>
</gene>
<dbReference type="AlphaFoldDB" id="A0A4Y2HYC2"/>
<proteinExistence type="predicted"/>
<sequence>MEGYCIVHYLLRAQPYNSPVIFTPSSEVTRGSFLDGLHKFEPQFMKNLSSQSLQATPTWRRLAHDDRVVTHQAFIHCESSIEMGFQLEKDGLRRKQA</sequence>
<evidence type="ECO:0000313" key="1">
    <source>
        <dbReference type="EMBL" id="GBM70323.1"/>
    </source>
</evidence>
<keyword evidence="2" id="KW-1185">Reference proteome</keyword>
<reference evidence="1 2" key="1">
    <citation type="journal article" date="2019" name="Sci. Rep.">
        <title>Orb-weaving spider Araneus ventricosus genome elucidates the spidroin gene catalogue.</title>
        <authorList>
            <person name="Kono N."/>
            <person name="Nakamura H."/>
            <person name="Ohtoshi R."/>
            <person name="Moran D.A.P."/>
            <person name="Shinohara A."/>
            <person name="Yoshida Y."/>
            <person name="Fujiwara M."/>
            <person name="Mori M."/>
            <person name="Tomita M."/>
            <person name="Arakawa K."/>
        </authorList>
    </citation>
    <scope>NUCLEOTIDE SEQUENCE [LARGE SCALE GENOMIC DNA]</scope>
</reference>
<accession>A0A4Y2HYC2</accession>
<dbReference type="EMBL" id="BGPR01002245">
    <property type="protein sequence ID" value="GBM70323.1"/>
    <property type="molecule type" value="Genomic_DNA"/>
</dbReference>
<organism evidence="1 2">
    <name type="scientific">Araneus ventricosus</name>
    <name type="common">Orbweaver spider</name>
    <name type="synonym">Epeira ventricosa</name>
    <dbReference type="NCBI Taxonomy" id="182803"/>
    <lineage>
        <taxon>Eukaryota</taxon>
        <taxon>Metazoa</taxon>
        <taxon>Ecdysozoa</taxon>
        <taxon>Arthropoda</taxon>
        <taxon>Chelicerata</taxon>
        <taxon>Arachnida</taxon>
        <taxon>Araneae</taxon>
        <taxon>Araneomorphae</taxon>
        <taxon>Entelegynae</taxon>
        <taxon>Araneoidea</taxon>
        <taxon>Araneidae</taxon>
        <taxon>Araneus</taxon>
    </lineage>
</organism>
<name>A0A4Y2HYC2_ARAVE</name>
<comment type="caution">
    <text evidence="1">The sequence shown here is derived from an EMBL/GenBank/DDBJ whole genome shotgun (WGS) entry which is preliminary data.</text>
</comment>
<dbReference type="Proteomes" id="UP000499080">
    <property type="component" value="Unassembled WGS sequence"/>
</dbReference>
<evidence type="ECO:0000313" key="2">
    <source>
        <dbReference type="Proteomes" id="UP000499080"/>
    </source>
</evidence>